<evidence type="ECO:0008006" key="3">
    <source>
        <dbReference type="Google" id="ProtNLM"/>
    </source>
</evidence>
<keyword evidence="2" id="KW-1185">Reference proteome</keyword>
<sequence length="189" mass="20902">MREALVATACLWGALATAHTADPSALEEAQRLVGLEYRLGPGAAAGQIIAQRPSCSNVGGSVVWNDGRPMDEWSFGEFICNGRSIALLKRQVGEASNGPTWRIVDALPLPSYEQHGEPKRPNALRLYFNGECELDGKTDTLFFALVRFGKRDRIDWRTGVERAWGFNLTAERIVPLSTKRIVCYRPEPA</sequence>
<proteinExistence type="predicted"/>
<dbReference type="RefSeq" id="WP_251776052.1">
    <property type="nucleotide sequence ID" value="NZ_JAMKFE010000001.1"/>
</dbReference>
<reference evidence="1" key="1">
    <citation type="submission" date="2022-05" db="EMBL/GenBank/DDBJ databases">
        <title>Schlegelella sp. nov., isolated from mangrove soil.</title>
        <authorList>
            <person name="Liu Y."/>
            <person name="Ge X."/>
            <person name="Liu W."/>
        </authorList>
    </citation>
    <scope>NUCLEOTIDE SEQUENCE</scope>
    <source>
        <strain evidence="1">S2-27</strain>
    </source>
</reference>
<name>A0ABT0YGR5_9BURK</name>
<dbReference type="Proteomes" id="UP001165541">
    <property type="component" value="Unassembled WGS sequence"/>
</dbReference>
<comment type="caution">
    <text evidence="1">The sequence shown here is derived from an EMBL/GenBank/DDBJ whole genome shotgun (WGS) entry which is preliminary data.</text>
</comment>
<organism evidence="1 2">
    <name type="scientific">Caldimonas mangrovi</name>
    <dbReference type="NCBI Taxonomy" id="2944811"/>
    <lineage>
        <taxon>Bacteria</taxon>
        <taxon>Pseudomonadati</taxon>
        <taxon>Pseudomonadota</taxon>
        <taxon>Betaproteobacteria</taxon>
        <taxon>Burkholderiales</taxon>
        <taxon>Sphaerotilaceae</taxon>
        <taxon>Caldimonas</taxon>
    </lineage>
</organism>
<evidence type="ECO:0000313" key="2">
    <source>
        <dbReference type="Proteomes" id="UP001165541"/>
    </source>
</evidence>
<dbReference type="EMBL" id="JAMKFE010000001">
    <property type="protein sequence ID" value="MCM5677925.1"/>
    <property type="molecule type" value="Genomic_DNA"/>
</dbReference>
<accession>A0ABT0YGR5</accession>
<evidence type="ECO:0000313" key="1">
    <source>
        <dbReference type="EMBL" id="MCM5677925.1"/>
    </source>
</evidence>
<protein>
    <recommendedName>
        <fullName evidence="3">DUF1036 domain-containing protein</fullName>
    </recommendedName>
</protein>
<gene>
    <name evidence="1" type="ORF">M8A51_00070</name>
</gene>